<proteinExistence type="predicted"/>
<reference evidence="1 2" key="1">
    <citation type="journal article" date="2014" name="Int. J. Syst. Evol. Microbiol.">
        <title>Complete genome sequence of Corynebacterium casei LMG S-19264T (=DSM 44701T), isolated from a smear-ripened cheese.</title>
        <authorList>
            <consortium name="US DOE Joint Genome Institute (JGI-PGF)"/>
            <person name="Walter F."/>
            <person name="Albersmeier A."/>
            <person name="Kalinowski J."/>
            <person name="Ruckert C."/>
        </authorList>
    </citation>
    <scope>NUCLEOTIDE SEQUENCE [LARGE SCALE GENOMIC DNA]</scope>
    <source>
        <strain evidence="1 2">CGMCC 1.15286</strain>
    </source>
</reference>
<dbReference type="RefSeq" id="WP_188888150.1">
    <property type="nucleotide sequence ID" value="NZ_BMHY01000002.1"/>
</dbReference>
<accession>A0A917LX43</accession>
<evidence type="ECO:0000313" key="2">
    <source>
        <dbReference type="Proteomes" id="UP000600247"/>
    </source>
</evidence>
<evidence type="ECO:0008006" key="3">
    <source>
        <dbReference type="Google" id="ProtNLM"/>
    </source>
</evidence>
<keyword evidence="2" id="KW-1185">Reference proteome</keyword>
<dbReference type="AlphaFoldDB" id="A0A917LX43"/>
<evidence type="ECO:0000313" key="1">
    <source>
        <dbReference type="EMBL" id="GGG61139.1"/>
    </source>
</evidence>
<organism evidence="1 2">
    <name type="scientific">Paenibacillus radicis</name>
    <name type="common">ex Gao et al. 2016</name>
    <dbReference type="NCBI Taxonomy" id="1737354"/>
    <lineage>
        <taxon>Bacteria</taxon>
        <taxon>Bacillati</taxon>
        <taxon>Bacillota</taxon>
        <taxon>Bacilli</taxon>
        <taxon>Bacillales</taxon>
        <taxon>Paenibacillaceae</taxon>
        <taxon>Paenibacillus</taxon>
    </lineage>
</organism>
<sequence length="215" mass="25261">MPWPMVHFAVAEEVCTAEPSPHFLLGSIAPDAIHRREASTREDKKFTHLFESGKFSTIERLKDRCLHYWVQNTDAEWRDFVRGYFAHIYTDIKWTQTLYSPFAIEYQGERDEAKRVYYKEVSQLEFILLRNETWGASALERLRQASGYGIEPLVTQTEVEQYRDDKLQWFADQHNEPGIELVFFTEAKVKPFASQTAAELRQFYKEWGMDSSTGL</sequence>
<comment type="caution">
    <text evidence="1">The sequence shown here is derived from an EMBL/GenBank/DDBJ whole genome shotgun (WGS) entry which is preliminary data.</text>
</comment>
<dbReference type="EMBL" id="BMHY01000002">
    <property type="protein sequence ID" value="GGG61139.1"/>
    <property type="molecule type" value="Genomic_DNA"/>
</dbReference>
<protein>
    <recommendedName>
        <fullName evidence="3">Phospholipase C/D domain-containing protein</fullName>
    </recommendedName>
</protein>
<name>A0A917LX43_9BACL</name>
<gene>
    <name evidence="1" type="ORF">GCM10010918_13180</name>
</gene>
<dbReference type="Proteomes" id="UP000600247">
    <property type="component" value="Unassembled WGS sequence"/>
</dbReference>